<evidence type="ECO:0000256" key="4">
    <source>
        <dbReference type="RuleBase" id="RU003476"/>
    </source>
</evidence>
<dbReference type="PROSITE" id="PS00893">
    <property type="entry name" value="NUDIX_BOX"/>
    <property type="match status" value="1"/>
</dbReference>
<proteinExistence type="inferred from homology"/>
<accession>A0A9E6PPX1</accession>
<name>A0A9E6PPX1_9PSED</name>
<reference evidence="6 7" key="2">
    <citation type="journal article" date="2021" name="Microorganisms">
        <title>The Ever-Expanding Pseudomonas Genus: Description of 43 New Species and Partition of the Pseudomonas putida Group.</title>
        <authorList>
            <person name="Girard L."/>
            <person name="Lood C."/>
            <person name="Hofte M."/>
            <person name="Vandamme P."/>
            <person name="Rokni-Zadeh H."/>
            <person name="van Noort V."/>
            <person name="Lavigne R."/>
            <person name="De Mot R."/>
        </authorList>
    </citation>
    <scope>NUCLEOTIDE SEQUENCE [LARGE SCALE GENOMIC DNA]</scope>
    <source>
        <strain evidence="6 7">RW8P3</strain>
    </source>
</reference>
<dbReference type="PANTHER" id="PTHR43046:SF12">
    <property type="entry name" value="GDP-MANNOSE MANNOSYL HYDROLASE"/>
    <property type="match status" value="1"/>
</dbReference>
<protein>
    <submittedName>
        <fullName evidence="6">NUDIX domain-containing protein</fullName>
    </submittedName>
</protein>
<reference evidence="6 7" key="1">
    <citation type="journal article" date="2020" name="Microorganisms">
        <title>Reliable Identification of Environmental Pseudomonas Isolates Using the rpoD Gene.</title>
        <authorList>
            <consortium name="The Broad Institute Genome Sequencing Platform"/>
            <person name="Girard L."/>
            <person name="Lood C."/>
            <person name="Rokni-Zadeh H."/>
            <person name="van Noort V."/>
            <person name="Lavigne R."/>
            <person name="De Mot R."/>
        </authorList>
    </citation>
    <scope>NUCLEOTIDE SEQUENCE [LARGE SCALE GENOMIC DNA]</scope>
    <source>
        <strain evidence="6 7">RW8P3</strain>
    </source>
</reference>
<evidence type="ECO:0000256" key="2">
    <source>
        <dbReference type="ARBA" id="ARBA00022801"/>
    </source>
</evidence>
<evidence type="ECO:0000259" key="5">
    <source>
        <dbReference type="PROSITE" id="PS51462"/>
    </source>
</evidence>
<gene>
    <name evidence="6" type="ORF">HU752_012535</name>
</gene>
<keyword evidence="2 4" id="KW-0378">Hydrolase</keyword>
<dbReference type="AlphaFoldDB" id="A0A9E6PPX1"/>
<dbReference type="InterPro" id="IPR020476">
    <property type="entry name" value="Nudix_hydrolase"/>
</dbReference>
<keyword evidence="7" id="KW-1185">Reference proteome</keyword>
<evidence type="ECO:0000313" key="7">
    <source>
        <dbReference type="Proteomes" id="UP000634530"/>
    </source>
</evidence>
<sequence length="167" mass="18543">MRERKAARLLVINPDREVLLFRFVHKEGALAGDDYWATPGGGLEQGETFEAAAIRELFEETGIRVDSVAQAIAERTLPLCLPNGEWVLAAERYFVVHASPRAISRAGWTAEEAKVMADHRWWSASELKSTRDIVWPETLIQMLVSAGVFSPSTKDQTANTCPTVSET</sequence>
<dbReference type="SUPFAM" id="SSF55811">
    <property type="entry name" value="Nudix"/>
    <property type="match status" value="1"/>
</dbReference>
<dbReference type="PANTHER" id="PTHR43046">
    <property type="entry name" value="GDP-MANNOSE MANNOSYL HYDROLASE"/>
    <property type="match status" value="1"/>
</dbReference>
<dbReference type="KEGG" id="pvw:HU752_012535"/>
<comment type="similarity">
    <text evidence="4">Belongs to the Nudix hydrolase family.</text>
</comment>
<dbReference type="Proteomes" id="UP000634530">
    <property type="component" value="Chromosome"/>
</dbReference>
<dbReference type="CDD" id="cd04685">
    <property type="entry name" value="NUDIX_Hydrolase"/>
    <property type="match status" value="1"/>
</dbReference>
<comment type="cofactor">
    <cofactor evidence="1">
        <name>Mg(2+)</name>
        <dbReference type="ChEBI" id="CHEBI:18420"/>
    </cofactor>
</comment>
<organism evidence="6 7">
    <name type="scientific">Pseudomonas vanderleydeniana</name>
    <dbReference type="NCBI Taxonomy" id="2745495"/>
    <lineage>
        <taxon>Bacteria</taxon>
        <taxon>Pseudomonadati</taxon>
        <taxon>Pseudomonadota</taxon>
        <taxon>Gammaproteobacteria</taxon>
        <taxon>Pseudomonadales</taxon>
        <taxon>Pseudomonadaceae</taxon>
        <taxon>Pseudomonas</taxon>
    </lineage>
</organism>
<dbReference type="EMBL" id="CP077093">
    <property type="protein sequence ID" value="QXI30714.1"/>
    <property type="molecule type" value="Genomic_DNA"/>
</dbReference>
<dbReference type="InterPro" id="IPR020084">
    <property type="entry name" value="NUDIX_hydrolase_CS"/>
</dbReference>
<keyword evidence="3" id="KW-0460">Magnesium</keyword>
<evidence type="ECO:0000313" key="6">
    <source>
        <dbReference type="EMBL" id="QXI30714.1"/>
    </source>
</evidence>
<dbReference type="InterPro" id="IPR000086">
    <property type="entry name" value="NUDIX_hydrolase_dom"/>
</dbReference>
<feature type="domain" description="Nudix hydrolase" evidence="5">
    <location>
        <begin position="2"/>
        <end position="143"/>
    </location>
</feature>
<dbReference type="InterPro" id="IPR015797">
    <property type="entry name" value="NUDIX_hydrolase-like_dom_sf"/>
</dbReference>
<dbReference type="Pfam" id="PF00293">
    <property type="entry name" value="NUDIX"/>
    <property type="match status" value="1"/>
</dbReference>
<evidence type="ECO:0000256" key="1">
    <source>
        <dbReference type="ARBA" id="ARBA00001946"/>
    </source>
</evidence>
<dbReference type="GO" id="GO:0016787">
    <property type="term" value="F:hydrolase activity"/>
    <property type="evidence" value="ECO:0007669"/>
    <property type="project" value="UniProtKB-KW"/>
</dbReference>
<dbReference type="Gene3D" id="3.90.79.10">
    <property type="entry name" value="Nucleoside Triphosphate Pyrophosphohydrolase"/>
    <property type="match status" value="1"/>
</dbReference>
<dbReference type="PRINTS" id="PR00502">
    <property type="entry name" value="NUDIXFAMILY"/>
</dbReference>
<dbReference type="RefSeq" id="WP_186679631.1">
    <property type="nucleotide sequence ID" value="NZ_CP077093.1"/>
</dbReference>
<dbReference type="PROSITE" id="PS51462">
    <property type="entry name" value="NUDIX"/>
    <property type="match status" value="1"/>
</dbReference>
<evidence type="ECO:0000256" key="3">
    <source>
        <dbReference type="ARBA" id="ARBA00022842"/>
    </source>
</evidence>